<accession>A0ABQ2KZV9</accession>
<name>A0ABQ2KZV9_9BACL</name>
<organism evidence="1 2">
    <name type="scientific">Saccharibacillus kuerlensis</name>
    <dbReference type="NCBI Taxonomy" id="459527"/>
    <lineage>
        <taxon>Bacteria</taxon>
        <taxon>Bacillati</taxon>
        <taxon>Bacillota</taxon>
        <taxon>Bacilli</taxon>
        <taxon>Bacillales</taxon>
        <taxon>Paenibacillaceae</taxon>
        <taxon>Saccharibacillus</taxon>
    </lineage>
</organism>
<proteinExistence type="predicted"/>
<dbReference type="Proteomes" id="UP000606653">
    <property type="component" value="Unassembled WGS sequence"/>
</dbReference>
<comment type="caution">
    <text evidence="1">The sequence shown here is derived from an EMBL/GenBank/DDBJ whole genome shotgun (WGS) entry which is preliminary data.</text>
</comment>
<evidence type="ECO:0008006" key="3">
    <source>
        <dbReference type="Google" id="ProtNLM"/>
    </source>
</evidence>
<dbReference type="RefSeq" id="WP_018977152.1">
    <property type="nucleotide sequence ID" value="NZ_BMLN01000004.1"/>
</dbReference>
<sequence>METEIARASASESEFVSLLERSRAGDAEALQSLVELLDPDIERLSRKMMMEKSDAKQTLKTELIAMVFRKE</sequence>
<evidence type="ECO:0000313" key="1">
    <source>
        <dbReference type="EMBL" id="GGN97864.1"/>
    </source>
</evidence>
<gene>
    <name evidence="1" type="ORF">GCM10010969_16210</name>
</gene>
<protein>
    <recommendedName>
        <fullName evidence="3">Helix-turn-helix conjugative transposon-like domain-containing protein</fullName>
    </recommendedName>
</protein>
<dbReference type="EMBL" id="BMLN01000004">
    <property type="protein sequence ID" value="GGN97864.1"/>
    <property type="molecule type" value="Genomic_DNA"/>
</dbReference>
<evidence type="ECO:0000313" key="2">
    <source>
        <dbReference type="Proteomes" id="UP000606653"/>
    </source>
</evidence>
<reference evidence="2" key="1">
    <citation type="journal article" date="2019" name="Int. J. Syst. Evol. Microbiol.">
        <title>The Global Catalogue of Microorganisms (GCM) 10K type strain sequencing project: providing services to taxonomists for standard genome sequencing and annotation.</title>
        <authorList>
            <consortium name="The Broad Institute Genomics Platform"/>
            <consortium name="The Broad Institute Genome Sequencing Center for Infectious Disease"/>
            <person name="Wu L."/>
            <person name="Ma J."/>
        </authorList>
    </citation>
    <scope>NUCLEOTIDE SEQUENCE [LARGE SCALE GENOMIC DNA]</scope>
    <source>
        <strain evidence="2">CGMCC 1.6964</strain>
    </source>
</reference>
<keyword evidence="2" id="KW-1185">Reference proteome</keyword>